<feature type="transmembrane region" description="Helical" evidence="5">
    <location>
        <begin position="286"/>
        <end position="308"/>
    </location>
</feature>
<dbReference type="Pfam" id="PF01027">
    <property type="entry name" value="Bax1-I"/>
    <property type="match status" value="1"/>
</dbReference>
<feature type="transmembrane region" description="Helical" evidence="5">
    <location>
        <begin position="196"/>
        <end position="214"/>
    </location>
</feature>
<comment type="subcellular location">
    <subcellularLocation>
        <location evidence="1">Membrane</location>
        <topology evidence="1">Multi-pass membrane protein</topology>
    </subcellularLocation>
</comment>
<keyword evidence="2 5" id="KW-0812">Transmembrane</keyword>
<sequence>MQKNDENNVGGQEMSYLYSAQNPAYPPAPYSQNAGYMPNPPPYSDQNPPLMGVPAYNVYPPPPDQPPQAFNGDKPDVEVPPEYTVGLEESNPFSERAIRRAFIRKVYITLSIQLAITFGIVFMFTFWETLRFWVQDYPYILYAVLPCTIILVMVLACCDQARRKVPLNYILLLLFTILEGCMLGTLAAFFDADAVMWATGATIVVTLGLTLFAVQTKWDFTILSGGLMVALMVLLSFGILAAIFRSFWLNIVYACIGTFIFGMYLVFDTQLILGGKHRYTVNPEDYIFATLNIYVDVINLFIFLLQLFGLCR</sequence>
<evidence type="ECO:0000256" key="6">
    <source>
        <dbReference type="SAM" id="MobiDB-lite"/>
    </source>
</evidence>
<reference evidence="7" key="1">
    <citation type="thesis" date="2020" institute="ProQuest LLC" country="789 East Eisenhower Parkway, Ann Arbor, MI, USA">
        <title>Comparative Genomics and Chromosome Evolution.</title>
        <authorList>
            <person name="Mudd A.B."/>
        </authorList>
    </citation>
    <scope>NUCLEOTIDE SEQUENCE</scope>
    <source>
        <strain evidence="7">1538</strain>
        <tissue evidence="7">Blood</tissue>
    </source>
</reference>
<feature type="transmembrane region" description="Helical" evidence="5">
    <location>
        <begin position="251"/>
        <end position="274"/>
    </location>
</feature>
<feature type="region of interest" description="Disordered" evidence="6">
    <location>
        <begin position="1"/>
        <end position="20"/>
    </location>
</feature>
<comment type="similarity">
    <text evidence="5">Belongs to the BI1 family.</text>
</comment>
<evidence type="ECO:0000313" key="8">
    <source>
        <dbReference type="Proteomes" id="UP001181693"/>
    </source>
</evidence>
<evidence type="ECO:0000256" key="4">
    <source>
        <dbReference type="ARBA" id="ARBA00023136"/>
    </source>
</evidence>
<keyword evidence="3 5" id="KW-1133">Transmembrane helix</keyword>
<dbReference type="Proteomes" id="UP001181693">
    <property type="component" value="Unassembled WGS sequence"/>
</dbReference>
<gene>
    <name evidence="7" type="ORF">GDO54_012784</name>
</gene>
<dbReference type="PANTHER" id="PTHR23291:SF47">
    <property type="entry name" value="TRANSMEMBRANE BAX INHIBITOR MOTIF CONTAINING 7"/>
    <property type="match status" value="1"/>
</dbReference>
<feature type="transmembrane region" description="Helical" evidence="5">
    <location>
        <begin position="226"/>
        <end position="245"/>
    </location>
</feature>
<dbReference type="EMBL" id="DYDO01000005">
    <property type="protein sequence ID" value="DBA25229.1"/>
    <property type="molecule type" value="Genomic_DNA"/>
</dbReference>
<dbReference type="PANTHER" id="PTHR23291">
    <property type="entry name" value="BAX INHIBITOR-RELATED"/>
    <property type="match status" value="1"/>
</dbReference>
<protein>
    <submittedName>
        <fullName evidence="7">Uncharacterized protein</fullName>
    </submittedName>
</protein>
<feature type="transmembrane region" description="Helical" evidence="5">
    <location>
        <begin position="139"/>
        <end position="158"/>
    </location>
</feature>
<dbReference type="AlphaFoldDB" id="A0AAV3A2P4"/>
<organism evidence="7 8">
    <name type="scientific">Pyxicephalus adspersus</name>
    <name type="common">African bullfrog</name>
    <dbReference type="NCBI Taxonomy" id="30357"/>
    <lineage>
        <taxon>Eukaryota</taxon>
        <taxon>Metazoa</taxon>
        <taxon>Chordata</taxon>
        <taxon>Craniata</taxon>
        <taxon>Vertebrata</taxon>
        <taxon>Euteleostomi</taxon>
        <taxon>Amphibia</taxon>
        <taxon>Batrachia</taxon>
        <taxon>Anura</taxon>
        <taxon>Neobatrachia</taxon>
        <taxon>Ranoidea</taxon>
        <taxon>Pyxicephalidae</taxon>
        <taxon>Pyxicephalinae</taxon>
        <taxon>Pyxicephalus</taxon>
    </lineage>
</organism>
<evidence type="ECO:0000313" key="7">
    <source>
        <dbReference type="EMBL" id="DBA25229.1"/>
    </source>
</evidence>
<dbReference type="CDD" id="cd10428">
    <property type="entry name" value="LFG_like"/>
    <property type="match status" value="1"/>
</dbReference>
<keyword evidence="8" id="KW-1185">Reference proteome</keyword>
<proteinExistence type="inferred from homology"/>
<feature type="transmembrane region" description="Helical" evidence="5">
    <location>
        <begin position="170"/>
        <end position="190"/>
    </location>
</feature>
<dbReference type="InterPro" id="IPR006214">
    <property type="entry name" value="Bax_inhibitor_1-related"/>
</dbReference>
<evidence type="ECO:0000256" key="3">
    <source>
        <dbReference type="ARBA" id="ARBA00022989"/>
    </source>
</evidence>
<accession>A0AAV3A2P4</accession>
<evidence type="ECO:0000256" key="5">
    <source>
        <dbReference type="RuleBase" id="RU004379"/>
    </source>
</evidence>
<keyword evidence="4 5" id="KW-0472">Membrane</keyword>
<feature type="transmembrane region" description="Helical" evidence="5">
    <location>
        <begin position="106"/>
        <end position="127"/>
    </location>
</feature>
<name>A0AAV3A2P4_PYXAD</name>
<evidence type="ECO:0000256" key="2">
    <source>
        <dbReference type="ARBA" id="ARBA00022692"/>
    </source>
</evidence>
<comment type="caution">
    <text evidence="7">The sequence shown here is derived from an EMBL/GenBank/DDBJ whole genome shotgun (WGS) entry which is preliminary data.</text>
</comment>
<evidence type="ECO:0000256" key="1">
    <source>
        <dbReference type="ARBA" id="ARBA00004141"/>
    </source>
</evidence>
<dbReference type="GO" id="GO:0016020">
    <property type="term" value="C:membrane"/>
    <property type="evidence" value="ECO:0007669"/>
    <property type="project" value="UniProtKB-SubCell"/>
</dbReference>